<accession>A0A0E0QDL3</accession>
<evidence type="ECO:0000313" key="3">
    <source>
        <dbReference type="Proteomes" id="UP000008022"/>
    </source>
</evidence>
<reference evidence="2" key="2">
    <citation type="submission" date="2015-06" db="UniProtKB">
        <authorList>
            <consortium name="EnsemblPlants"/>
        </authorList>
    </citation>
    <scope>IDENTIFICATION</scope>
</reference>
<evidence type="ECO:0000256" key="1">
    <source>
        <dbReference type="SAM" id="MobiDB-lite"/>
    </source>
</evidence>
<proteinExistence type="predicted"/>
<reference evidence="3" key="1">
    <citation type="submission" date="2013-06" db="EMBL/GenBank/DDBJ databases">
        <authorList>
            <person name="Zhao Q."/>
        </authorList>
    </citation>
    <scope>NUCLEOTIDE SEQUENCE</scope>
    <source>
        <strain evidence="3">cv. W1943</strain>
    </source>
</reference>
<evidence type="ECO:0000313" key="2">
    <source>
        <dbReference type="EnsemblPlants" id="ORUFI08G01140.1"/>
    </source>
</evidence>
<dbReference type="Proteomes" id="UP000008022">
    <property type="component" value="Unassembled WGS sequence"/>
</dbReference>
<sequence length="93" mass="9909">MGQCGHAGEKKGQEKEKEEEEEGNGDGRMTCGSLCDFGDRCAAAQQWRLCRLAEGTLWPRARLQPASGGNAGHARETSAIRLGRISCGGASQM</sequence>
<dbReference type="HOGENOM" id="CLU_165048_0_0_1"/>
<keyword evidence="3" id="KW-1185">Reference proteome</keyword>
<name>A0A0E0QDL3_ORYRU</name>
<dbReference type="Gramene" id="ORUFI08G01140.1">
    <property type="protein sequence ID" value="ORUFI08G01140.1"/>
    <property type="gene ID" value="ORUFI08G01140"/>
</dbReference>
<feature type="region of interest" description="Disordered" evidence="1">
    <location>
        <begin position="1"/>
        <end position="29"/>
    </location>
</feature>
<dbReference type="EnsemblPlants" id="ORUFI08G01140.1">
    <property type="protein sequence ID" value="ORUFI08G01140.1"/>
    <property type="gene ID" value="ORUFI08G01140"/>
</dbReference>
<feature type="compositionally biased region" description="Basic and acidic residues" evidence="1">
    <location>
        <begin position="7"/>
        <end position="16"/>
    </location>
</feature>
<protein>
    <submittedName>
        <fullName evidence="2">Uncharacterized protein</fullName>
    </submittedName>
</protein>
<organism evidence="2 3">
    <name type="scientific">Oryza rufipogon</name>
    <name type="common">Brownbeard rice</name>
    <name type="synonym">Asian wild rice</name>
    <dbReference type="NCBI Taxonomy" id="4529"/>
    <lineage>
        <taxon>Eukaryota</taxon>
        <taxon>Viridiplantae</taxon>
        <taxon>Streptophyta</taxon>
        <taxon>Embryophyta</taxon>
        <taxon>Tracheophyta</taxon>
        <taxon>Spermatophyta</taxon>
        <taxon>Magnoliopsida</taxon>
        <taxon>Liliopsida</taxon>
        <taxon>Poales</taxon>
        <taxon>Poaceae</taxon>
        <taxon>BOP clade</taxon>
        <taxon>Oryzoideae</taxon>
        <taxon>Oryzeae</taxon>
        <taxon>Oryzinae</taxon>
        <taxon>Oryza</taxon>
    </lineage>
</organism>
<dbReference type="AlphaFoldDB" id="A0A0E0QDL3"/>